<dbReference type="EMBL" id="LGRN01000064">
    <property type="protein sequence ID" value="OJD17512.1"/>
    <property type="molecule type" value="Genomic_DNA"/>
</dbReference>
<gene>
    <name evidence="2" type="ORF">AJ78_02381</name>
</gene>
<feature type="compositionally biased region" description="Polar residues" evidence="1">
    <location>
        <begin position="192"/>
        <end position="220"/>
    </location>
</feature>
<dbReference type="Proteomes" id="UP000182235">
    <property type="component" value="Unassembled WGS sequence"/>
</dbReference>
<proteinExistence type="predicted"/>
<dbReference type="VEuPathDB" id="FungiDB:AJ78_02381"/>
<feature type="compositionally biased region" description="Polar residues" evidence="1">
    <location>
        <begin position="80"/>
        <end position="92"/>
    </location>
</feature>
<feature type="region of interest" description="Disordered" evidence="1">
    <location>
        <begin position="72"/>
        <end position="96"/>
    </location>
</feature>
<protein>
    <submittedName>
        <fullName evidence="2">Uncharacterized protein</fullName>
    </submittedName>
</protein>
<reference evidence="2 3" key="1">
    <citation type="submission" date="2015-07" db="EMBL/GenBank/DDBJ databases">
        <title>Emmonsia species relationships and genome sequence.</title>
        <authorList>
            <consortium name="The Broad Institute Genomics Platform"/>
            <person name="Cuomo C.A."/>
            <person name="Munoz J.F."/>
            <person name="Imamovic A."/>
            <person name="Priest M.E."/>
            <person name="Young S."/>
            <person name="Clay O.K."/>
            <person name="McEwen J.G."/>
        </authorList>
    </citation>
    <scope>NUCLEOTIDE SEQUENCE [LARGE SCALE GENOMIC DNA]</scope>
    <source>
        <strain evidence="2 3">UAMH 9510</strain>
    </source>
</reference>
<evidence type="ECO:0000313" key="3">
    <source>
        <dbReference type="Proteomes" id="UP000182235"/>
    </source>
</evidence>
<comment type="caution">
    <text evidence="2">The sequence shown here is derived from an EMBL/GenBank/DDBJ whole genome shotgun (WGS) entry which is preliminary data.</text>
</comment>
<evidence type="ECO:0000313" key="2">
    <source>
        <dbReference type="EMBL" id="OJD17512.1"/>
    </source>
</evidence>
<feature type="compositionally biased region" description="Polar residues" evidence="1">
    <location>
        <begin position="35"/>
        <end position="51"/>
    </location>
</feature>
<organism evidence="2 3">
    <name type="scientific">Emergomyces pasteurianus Ep9510</name>
    <dbReference type="NCBI Taxonomy" id="1447872"/>
    <lineage>
        <taxon>Eukaryota</taxon>
        <taxon>Fungi</taxon>
        <taxon>Dikarya</taxon>
        <taxon>Ascomycota</taxon>
        <taxon>Pezizomycotina</taxon>
        <taxon>Eurotiomycetes</taxon>
        <taxon>Eurotiomycetidae</taxon>
        <taxon>Onygenales</taxon>
        <taxon>Ajellomycetaceae</taxon>
        <taxon>Emergomyces</taxon>
    </lineage>
</organism>
<dbReference type="OrthoDB" id="4188238at2759"/>
<feature type="compositionally biased region" description="Polar residues" evidence="1">
    <location>
        <begin position="116"/>
        <end position="125"/>
    </location>
</feature>
<evidence type="ECO:0000256" key="1">
    <source>
        <dbReference type="SAM" id="MobiDB-lite"/>
    </source>
</evidence>
<feature type="compositionally biased region" description="Basic residues" evidence="1">
    <location>
        <begin position="155"/>
        <end position="170"/>
    </location>
</feature>
<accession>A0A1J9PLX3</accession>
<feature type="region of interest" description="Disordered" evidence="1">
    <location>
        <begin position="1"/>
        <end position="51"/>
    </location>
</feature>
<feature type="region of interest" description="Disordered" evidence="1">
    <location>
        <begin position="111"/>
        <end position="319"/>
    </location>
</feature>
<sequence>MVDFHIPNILHRKVRPQATGHSSSPHAEMTDSDKTPQGSQQADSCNIPSLNDRNSSWSSRYFPSALASRYGASKSSSSATGNQVNNASYGSENNNNNNYYNYISRLPASVKRKSSDSASRTPTRNTEIPIPTIIHPSTSLTPSSSFSPSHSAPARTKHHSTRHHSQRKSILKVSTATPVGDDDELYHHHTSQSDTRANTSRNALLTLSYTSSPDDTNQGTVDPRPWSLSTQQCCDSLPPTMMPLDPQLATNGGNIIHPSLGSRETEPEPEEPYDCGAGEEKAKAQARKSSRSSSYRSNRNKQKNTMKKQNGTNTKKNKKMVRFDHIDIHTYEVERREESRFCFFGGRGEGTAEGTGNANANGPSGIGNRGGDVEFDLDLREYVMDIPDVIQG</sequence>
<keyword evidence="3" id="KW-1185">Reference proteome</keyword>
<dbReference type="AlphaFoldDB" id="A0A1J9PLX3"/>
<name>A0A1J9PLX3_9EURO</name>
<feature type="compositionally biased region" description="Low complexity" evidence="1">
    <location>
        <begin position="126"/>
        <end position="153"/>
    </location>
</feature>